<comment type="caution">
    <text evidence="1">The sequence shown here is derived from an EMBL/GenBank/DDBJ whole genome shotgun (WGS) entry which is preliminary data.</text>
</comment>
<evidence type="ECO:0000313" key="2">
    <source>
        <dbReference type="Proteomes" id="UP000031364"/>
    </source>
</evidence>
<proteinExistence type="predicted"/>
<dbReference type="RefSeq" id="WP_043679836.1">
    <property type="nucleotide sequence ID" value="NZ_BDCI01000023.1"/>
</dbReference>
<name>A0ABR4Z5F1_9NOCA</name>
<dbReference type="Proteomes" id="UP000031364">
    <property type="component" value="Unassembled WGS sequence"/>
</dbReference>
<protein>
    <submittedName>
        <fullName evidence="1">Uncharacterized protein</fullName>
    </submittedName>
</protein>
<organism evidence="1 2">
    <name type="scientific">Nocardia vulneris</name>
    <dbReference type="NCBI Taxonomy" id="1141657"/>
    <lineage>
        <taxon>Bacteria</taxon>
        <taxon>Bacillati</taxon>
        <taxon>Actinomycetota</taxon>
        <taxon>Actinomycetes</taxon>
        <taxon>Mycobacteriales</taxon>
        <taxon>Nocardiaceae</taxon>
        <taxon>Nocardia</taxon>
    </lineage>
</organism>
<reference evidence="1 2" key="1">
    <citation type="journal article" date="2014" name="Int. J. Syst. Evol. Microbiol.">
        <title>Nocardia vulneris sp. nov., isolated from wounds of human patients in North America.</title>
        <authorList>
            <person name="Lasker B.A."/>
            <person name="Bell M."/>
            <person name="Klenk H.P."/>
            <person name="Sproer C."/>
            <person name="Schumann C."/>
            <person name="Schumann P."/>
            <person name="Brown J.M."/>
        </authorList>
    </citation>
    <scope>NUCLEOTIDE SEQUENCE [LARGE SCALE GENOMIC DNA]</scope>
    <source>
        <strain evidence="1 2">W9851</strain>
    </source>
</reference>
<sequence>MTAPADDAGRLWADYQRVAEIRDLFDDIDAAAWASIERKNFADSTGEIAKLAQIKSARAAVGGEVKEVFDRYIDIAARTAPVDEITAAVEEVSRRRSRGIGRSR</sequence>
<gene>
    <name evidence="1" type="ORF">FG87_36190</name>
</gene>
<accession>A0ABR4Z5F1</accession>
<dbReference type="EMBL" id="JNFP01000065">
    <property type="protein sequence ID" value="KIA60558.1"/>
    <property type="molecule type" value="Genomic_DNA"/>
</dbReference>
<evidence type="ECO:0000313" key="1">
    <source>
        <dbReference type="EMBL" id="KIA60558.1"/>
    </source>
</evidence>
<keyword evidence="2" id="KW-1185">Reference proteome</keyword>